<reference evidence="1" key="2">
    <citation type="submission" date="2020-02" db="EMBL/GenBank/DDBJ databases">
        <authorList>
            <consortium name="NCBI Pathogen Detection Project"/>
        </authorList>
    </citation>
    <scope>NUCLEOTIDE SEQUENCE</scope>
    <source>
        <strain evidence="1">MA.CK_00/00001968</strain>
    </source>
</reference>
<reference evidence="1" key="1">
    <citation type="journal article" date="2018" name="Genome Biol.">
        <title>SKESA: strategic k-mer extension for scrupulous assemblies.</title>
        <authorList>
            <person name="Souvorov A."/>
            <person name="Agarwala R."/>
            <person name="Lipman D.J."/>
        </authorList>
    </citation>
    <scope>NUCLEOTIDE SEQUENCE</scope>
    <source>
        <strain evidence="1">MA.CK_00/00001968</strain>
    </source>
</reference>
<dbReference type="EMBL" id="DAAUQX010000026">
    <property type="protein sequence ID" value="HAF2128946.1"/>
    <property type="molecule type" value="Genomic_DNA"/>
</dbReference>
<organism evidence="1">
    <name type="scientific">Salmonella enterica</name>
    <name type="common">Salmonella choleraesuis</name>
    <dbReference type="NCBI Taxonomy" id="28901"/>
    <lineage>
        <taxon>Bacteria</taxon>
        <taxon>Pseudomonadati</taxon>
        <taxon>Pseudomonadota</taxon>
        <taxon>Gammaproteobacteria</taxon>
        <taxon>Enterobacterales</taxon>
        <taxon>Enterobacteriaceae</taxon>
        <taxon>Salmonella</taxon>
    </lineage>
</organism>
<evidence type="ECO:0000313" key="1">
    <source>
        <dbReference type="EMBL" id="HAF2128946.1"/>
    </source>
</evidence>
<gene>
    <name evidence="1" type="ORF">G9F27_003141</name>
</gene>
<protein>
    <submittedName>
        <fullName evidence="1">BrnT family toxin</fullName>
    </submittedName>
</protein>
<comment type="caution">
    <text evidence="1">The sequence shown here is derived from an EMBL/GenBank/DDBJ whole genome shotgun (WGS) entry which is preliminary data.</text>
</comment>
<sequence length="90" mass="10612">MEIDFDNNKRNRTLNERGLDFARAGEVFSGKHFTAEDIRKDYGETRYITAGKLDGRVVVLVWTPRGNVRRIISMRKANERENTRFKKHLE</sequence>
<dbReference type="Pfam" id="PF04365">
    <property type="entry name" value="BrnT_toxin"/>
    <property type="match status" value="1"/>
</dbReference>
<dbReference type="AlphaFoldDB" id="A0A743P6P2"/>
<dbReference type="InterPro" id="IPR007460">
    <property type="entry name" value="BrnT_toxin"/>
</dbReference>
<name>A0A743P6P2_SALER</name>
<dbReference type="Gene3D" id="3.10.450.530">
    <property type="entry name" value="Ribonuclease toxin, BrnT, of type II toxin-antitoxin system"/>
    <property type="match status" value="1"/>
</dbReference>
<dbReference type="InterPro" id="IPR038573">
    <property type="entry name" value="BrnT_sf"/>
</dbReference>
<proteinExistence type="predicted"/>
<accession>A0A743P6P2</accession>